<dbReference type="RefSeq" id="XP_003058547.1">
    <property type="nucleotide sequence ID" value="XM_003058501.1"/>
</dbReference>
<dbReference type="InterPro" id="IPR034804">
    <property type="entry name" value="SQR/QFR_C/D"/>
</dbReference>
<keyword evidence="3" id="KW-0813">Transport</keyword>
<proteinExistence type="inferred from homology"/>
<evidence type="ECO:0000256" key="11">
    <source>
        <dbReference type="PIRSR" id="PIRSR607992-2"/>
    </source>
</evidence>
<gene>
    <name evidence="13" type="ORF">MICPUCDRAFT_37472</name>
</gene>
<evidence type="ECO:0000256" key="12">
    <source>
        <dbReference type="RuleBase" id="RU364031"/>
    </source>
</evidence>
<evidence type="ECO:0000313" key="13">
    <source>
        <dbReference type="EMBL" id="EEH57002.1"/>
    </source>
</evidence>
<keyword evidence="8 12" id="KW-0496">Mitochondrion</keyword>
<name>C1MRQ2_MICPC</name>
<evidence type="ECO:0000256" key="4">
    <source>
        <dbReference type="ARBA" id="ARBA00022692"/>
    </source>
</evidence>
<evidence type="ECO:0000256" key="8">
    <source>
        <dbReference type="ARBA" id="ARBA00023128"/>
    </source>
</evidence>
<evidence type="ECO:0000256" key="1">
    <source>
        <dbReference type="ARBA" id="ARBA00004448"/>
    </source>
</evidence>
<evidence type="ECO:0000256" key="9">
    <source>
        <dbReference type="ARBA" id="ARBA00023136"/>
    </source>
</evidence>
<dbReference type="GO" id="GO:0048039">
    <property type="term" value="F:ubiquinone binding"/>
    <property type="evidence" value="ECO:0007669"/>
    <property type="project" value="TreeGrafter"/>
</dbReference>
<dbReference type="STRING" id="564608.C1MRQ2"/>
<dbReference type="OMA" id="TIWRESP"/>
<evidence type="ECO:0000256" key="5">
    <source>
        <dbReference type="ARBA" id="ARBA00022792"/>
    </source>
</evidence>
<keyword evidence="11" id="KW-0479">Metal-binding</keyword>
<evidence type="ECO:0000256" key="10">
    <source>
        <dbReference type="PIRSR" id="PIRSR607992-1"/>
    </source>
</evidence>
<dbReference type="Pfam" id="PF05328">
    <property type="entry name" value="CybS"/>
    <property type="match status" value="1"/>
</dbReference>
<feature type="binding site" evidence="10">
    <location>
        <position position="51"/>
    </location>
    <ligand>
        <name>a ubiquinone</name>
        <dbReference type="ChEBI" id="CHEBI:16389"/>
        <note>ligand shared with IP/SDHB</note>
    </ligand>
</feature>
<dbReference type="GO" id="GO:0006121">
    <property type="term" value="P:mitochondrial electron transport, succinate to ubiquinone"/>
    <property type="evidence" value="ECO:0007669"/>
    <property type="project" value="TreeGrafter"/>
</dbReference>
<evidence type="ECO:0000256" key="2">
    <source>
        <dbReference type="ARBA" id="ARBA00007294"/>
    </source>
</evidence>
<keyword evidence="9 12" id="KW-0472">Membrane</keyword>
<comment type="subcellular location">
    <subcellularLocation>
        <location evidence="1 12">Mitochondrion inner membrane</location>
        <topology evidence="1 12">Multi-pass membrane protein</topology>
    </subcellularLocation>
</comment>
<dbReference type="KEGG" id="mpp:MICPUCDRAFT_37472"/>
<dbReference type="InterPro" id="IPR007992">
    <property type="entry name" value="CybS"/>
</dbReference>
<dbReference type="GO" id="GO:0005743">
    <property type="term" value="C:mitochondrial inner membrane"/>
    <property type="evidence" value="ECO:0007669"/>
    <property type="project" value="UniProtKB-SubCell"/>
</dbReference>
<dbReference type="EMBL" id="GG663739">
    <property type="protein sequence ID" value="EEH57002.1"/>
    <property type="molecule type" value="Genomic_DNA"/>
</dbReference>
<dbReference type="Gene3D" id="1.20.1300.10">
    <property type="entry name" value="Fumarate reductase/succinate dehydrogenase, transmembrane subunit"/>
    <property type="match status" value="1"/>
</dbReference>
<keyword evidence="14" id="KW-1185">Reference proteome</keyword>
<dbReference type="PANTHER" id="PTHR13337">
    <property type="entry name" value="SUCCINATE DEHYDROGENASE"/>
    <property type="match status" value="1"/>
</dbReference>
<evidence type="ECO:0000256" key="6">
    <source>
        <dbReference type="ARBA" id="ARBA00022946"/>
    </source>
</evidence>
<keyword evidence="7" id="KW-1133">Transmembrane helix</keyword>
<keyword evidence="11" id="KW-0408">Iron</keyword>
<keyword evidence="6 12" id="KW-0809">Transit peptide</keyword>
<dbReference type="eggNOG" id="ENOG502S9AK">
    <property type="taxonomic scope" value="Eukaryota"/>
</dbReference>
<dbReference type="PANTHER" id="PTHR13337:SF2">
    <property type="entry name" value="SUCCINATE DEHYDROGENASE [UBIQUINONE] CYTOCHROME B SMALL SUBUNIT, MITOCHONDRIAL"/>
    <property type="match status" value="1"/>
</dbReference>
<keyword evidence="4" id="KW-0812">Transmembrane</keyword>
<dbReference type="GeneID" id="9684354"/>
<keyword evidence="5 12" id="KW-0999">Mitochondrion inner membrane</keyword>
<dbReference type="OrthoDB" id="18577at2759"/>
<comment type="similarity">
    <text evidence="2 12">Belongs to the CybS family.</text>
</comment>
<dbReference type="Proteomes" id="UP000001876">
    <property type="component" value="Unassembled WGS sequence"/>
</dbReference>
<protein>
    <recommendedName>
        <fullName evidence="12">Succinate dehydrogenase [ubiquinone] cytochrome b small subunit</fullName>
    </recommendedName>
</protein>
<dbReference type="GO" id="GO:0020037">
    <property type="term" value="F:heme binding"/>
    <property type="evidence" value="ECO:0007669"/>
    <property type="project" value="TreeGrafter"/>
</dbReference>
<organism evidence="14">
    <name type="scientific">Micromonas pusilla (strain CCMP1545)</name>
    <name type="common">Picoplanktonic green alga</name>
    <dbReference type="NCBI Taxonomy" id="564608"/>
    <lineage>
        <taxon>Eukaryota</taxon>
        <taxon>Viridiplantae</taxon>
        <taxon>Chlorophyta</taxon>
        <taxon>Mamiellophyceae</taxon>
        <taxon>Mamiellales</taxon>
        <taxon>Mamiellaceae</taxon>
        <taxon>Micromonas</taxon>
    </lineage>
</organism>
<reference evidence="13 14" key="1">
    <citation type="journal article" date="2009" name="Science">
        <title>Green evolution and dynamic adaptations revealed by genomes of the marine picoeukaryotes Micromonas.</title>
        <authorList>
            <person name="Worden A.Z."/>
            <person name="Lee J.H."/>
            <person name="Mock T."/>
            <person name="Rouze P."/>
            <person name="Simmons M.P."/>
            <person name="Aerts A.L."/>
            <person name="Allen A.E."/>
            <person name="Cuvelier M.L."/>
            <person name="Derelle E."/>
            <person name="Everett M.V."/>
            <person name="Foulon E."/>
            <person name="Grimwood J."/>
            <person name="Gundlach H."/>
            <person name="Henrissat B."/>
            <person name="Napoli C."/>
            <person name="McDonald S.M."/>
            <person name="Parker M.S."/>
            <person name="Rombauts S."/>
            <person name="Salamov A."/>
            <person name="Von Dassow P."/>
            <person name="Badger J.H."/>
            <person name="Coutinho P.M."/>
            <person name="Demir E."/>
            <person name="Dubchak I."/>
            <person name="Gentemann C."/>
            <person name="Eikrem W."/>
            <person name="Gready J.E."/>
            <person name="John U."/>
            <person name="Lanier W."/>
            <person name="Lindquist E.A."/>
            <person name="Lucas S."/>
            <person name="Mayer K.F."/>
            <person name="Moreau H."/>
            <person name="Not F."/>
            <person name="Otillar R."/>
            <person name="Panaud O."/>
            <person name="Pangilinan J."/>
            <person name="Paulsen I."/>
            <person name="Piegu B."/>
            <person name="Poliakov A."/>
            <person name="Robbens S."/>
            <person name="Schmutz J."/>
            <person name="Toulza E."/>
            <person name="Wyss T."/>
            <person name="Zelensky A."/>
            <person name="Zhou K."/>
            <person name="Armbrust E.V."/>
            <person name="Bhattacharya D."/>
            <person name="Goodenough U.W."/>
            <person name="Van de Peer Y."/>
            <person name="Grigoriev I.V."/>
        </authorList>
    </citation>
    <scope>NUCLEOTIDE SEQUENCE [LARGE SCALE GENOMIC DNA]</scope>
    <source>
        <strain evidence="13 14">CCMP1545</strain>
    </source>
</reference>
<sequence length="101" mass="10680">MKVYHASGVALAGLVPLATVIPGGVLPIDLALGVVMPVHSHIALNFVISDYVPKAQRLPARAGLLGVTCMTIAGLLKLNTQGEGITRTAKRLWKKPEDPFN</sequence>
<evidence type="ECO:0000256" key="7">
    <source>
        <dbReference type="ARBA" id="ARBA00022989"/>
    </source>
</evidence>
<dbReference type="GO" id="GO:0006099">
    <property type="term" value="P:tricarboxylic acid cycle"/>
    <property type="evidence" value="ECO:0007669"/>
    <property type="project" value="TreeGrafter"/>
</dbReference>
<dbReference type="GO" id="GO:0046872">
    <property type="term" value="F:metal ion binding"/>
    <property type="evidence" value="ECO:0007669"/>
    <property type="project" value="UniProtKB-KW"/>
</dbReference>
<evidence type="ECO:0000313" key="14">
    <source>
        <dbReference type="Proteomes" id="UP000001876"/>
    </source>
</evidence>
<dbReference type="AlphaFoldDB" id="C1MRQ2"/>
<accession>C1MRQ2</accession>
<feature type="binding site" description="axial binding residue" evidence="11">
    <location>
        <position position="39"/>
    </location>
    <ligand>
        <name>heme b</name>
        <dbReference type="ChEBI" id="CHEBI:60344"/>
        <note>ligand shared with SDHC</note>
    </ligand>
    <ligandPart>
        <name>Fe</name>
        <dbReference type="ChEBI" id="CHEBI:18248"/>
    </ligandPart>
</feature>
<evidence type="ECO:0000256" key="3">
    <source>
        <dbReference type="ARBA" id="ARBA00022448"/>
    </source>
</evidence>